<dbReference type="InterPro" id="IPR008990">
    <property type="entry name" value="Elect_transpt_acc-like_dom_sf"/>
</dbReference>
<dbReference type="SUPFAM" id="SSF50090">
    <property type="entry name" value="Electron transport accessory proteins"/>
    <property type="match status" value="1"/>
</dbReference>
<feature type="region of interest" description="Disordered" evidence="1">
    <location>
        <begin position="101"/>
        <end position="129"/>
    </location>
</feature>
<dbReference type="AlphaFoldDB" id="A0A6J6SZG0"/>
<feature type="domain" description="Nitrile hydratase beta subunit-like N-terminal" evidence="2">
    <location>
        <begin position="19"/>
        <end position="107"/>
    </location>
</feature>
<dbReference type="Gene3D" id="1.10.472.20">
    <property type="entry name" value="Nitrile hydratase, beta subunit"/>
    <property type="match status" value="1"/>
</dbReference>
<reference evidence="3" key="1">
    <citation type="submission" date="2020-05" db="EMBL/GenBank/DDBJ databases">
        <authorList>
            <person name="Chiriac C."/>
            <person name="Salcher M."/>
            <person name="Ghai R."/>
            <person name="Kavagutti S V."/>
        </authorList>
    </citation>
    <scope>NUCLEOTIDE SEQUENCE</scope>
</reference>
<dbReference type="Pfam" id="PF21006">
    <property type="entry name" value="NHase_beta_N"/>
    <property type="match status" value="1"/>
</dbReference>
<dbReference type="InterPro" id="IPR049054">
    <property type="entry name" value="CN_hydtase_beta-like_N"/>
</dbReference>
<protein>
    <submittedName>
        <fullName evidence="3">Unannotated protein</fullName>
    </submittedName>
</protein>
<proteinExistence type="predicted"/>
<evidence type="ECO:0000313" key="3">
    <source>
        <dbReference type="EMBL" id="CAB4740007.1"/>
    </source>
</evidence>
<dbReference type="NCBIfam" id="TIGR03889">
    <property type="entry name" value="nitrile_acc"/>
    <property type="match status" value="1"/>
</dbReference>
<evidence type="ECO:0000259" key="2">
    <source>
        <dbReference type="Pfam" id="PF21006"/>
    </source>
</evidence>
<organism evidence="3">
    <name type="scientific">freshwater metagenome</name>
    <dbReference type="NCBI Taxonomy" id="449393"/>
    <lineage>
        <taxon>unclassified sequences</taxon>
        <taxon>metagenomes</taxon>
        <taxon>ecological metagenomes</taxon>
    </lineage>
</organism>
<sequence>MTAVIELDVEGPAAPPRANGELVFAEPWESRAFGLAMSLNESGVFTWDEFREELIAAISSWEQSAAPGDCYSYYQCWLTALERISVTHELIPAHSLRERAQELADRPAGYDHGHDHGHDHDHDHDDHDH</sequence>
<dbReference type="EMBL" id="CAEZYZ010000029">
    <property type="protein sequence ID" value="CAB4740007.1"/>
    <property type="molecule type" value="Genomic_DNA"/>
</dbReference>
<gene>
    <name evidence="3" type="ORF">UFOPK2810_00273</name>
</gene>
<dbReference type="InterPro" id="IPR023808">
    <property type="entry name" value="Nitrile_Hydratase_acc_put"/>
</dbReference>
<dbReference type="InterPro" id="IPR042262">
    <property type="entry name" value="CN_hydtase_beta_C"/>
</dbReference>
<evidence type="ECO:0000256" key="1">
    <source>
        <dbReference type="SAM" id="MobiDB-lite"/>
    </source>
</evidence>
<accession>A0A6J6SZG0</accession>
<name>A0A6J6SZG0_9ZZZZ</name>